<gene>
    <name evidence="1" type="ORF">SAMN06295900_10844</name>
</gene>
<reference evidence="2" key="1">
    <citation type="submission" date="2017-04" db="EMBL/GenBank/DDBJ databases">
        <authorList>
            <person name="Varghese N."/>
            <person name="Submissions S."/>
        </authorList>
    </citation>
    <scope>NUCLEOTIDE SEQUENCE [LARGE SCALE GENOMIC DNA]</scope>
    <source>
        <strain evidence="2">Ballard 720</strain>
    </source>
</reference>
<dbReference type="GeneID" id="95550208"/>
<proteinExistence type="predicted"/>
<dbReference type="RefSeq" id="WP_085228397.1">
    <property type="nucleotide sequence ID" value="NZ_BSQD01000010.1"/>
</dbReference>
<organism evidence="1 2">
    <name type="scientific">Trinickia caryophylli</name>
    <name type="common">Paraburkholderia caryophylli</name>
    <dbReference type="NCBI Taxonomy" id="28094"/>
    <lineage>
        <taxon>Bacteria</taxon>
        <taxon>Pseudomonadati</taxon>
        <taxon>Pseudomonadota</taxon>
        <taxon>Betaproteobacteria</taxon>
        <taxon>Burkholderiales</taxon>
        <taxon>Burkholderiaceae</taxon>
        <taxon>Trinickia</taxon>
    </lineage>
</organism>
<dbReference type="Gene3D" id="1.10.10.690">
    <property type="entry name" value="YidB-like"/>
    <property type="match status" value="1"/>
</dbReference>
<keyword evidence="2" id="KW-1185">Reference proteome</keyword>
<dbReference type="EMBL" id="FXAH01000008">
    <property type="protein sequence ID" value="SMF48297.1"/>
    <property type="molecule type" value="Genomic_DNA"/>
</dbReference>
<dbReference type="Pfam" id="PF20159">
    <property type="entry name" value="YidB"/>
    <property type="match status" value="1"/>
</dbReference>
<dbReference type="AlphaFoldDB" id="A0A1X7F908"/>
<dbReference type="InterPro" id="IPR027405">
    <property type="entry name" value="YidB-like"/>
</dbReference>
<dbReference type="SUPFAM" id="SSF140804">
    <property type="entry name" value="YidB-like"/>
    <property type="match status" value="1"/>
</dbReference>
<accession>A0A1X7F908</accession>
<dbReference type="Proteomes" id="UP000192911">
    <property type="component" value="Unassembled WGS sequence"/>
</dbReference>
<dbReference type="OrthoDB" id="9795283at2"/>
<dbReference type="InterPro" id="IPR045372">
    <property type="entry name" value="YidB"/>
</dbReference>
<dbReference type="STRING" id="28094.SAMN06295900_10844"/>
<evidence type="ECO:0000313" key="2">
    <source>
        <dbReference type="Proteomes" id="UP000192911"/>
    </source>
</evidence>
<evidence type="ECO:0000313" key="1">
    <source>
        <dbReference type="EMBL" id="SMF48297.1"/>
    </source>
</evidence>
<protein>
    <recommendedName>
        <fullName evidence="3">DUF937 domain-containing protein</fullName>
    </recommendedName>
</protein>
<sequence>MSLLDTLGALAGSAPSGNTPSAQLIAVALNYINTQPGGLSGVVQNFERSGLGGLVQSWIANGDNLPVSEEQLHGALGADTVSSLAQQVGMQPGEALSALTKVLPALVNAATPDGQAPSSGQLSMPGAGGAIAELASLFGSRS</sequence>
<name>A0A1X7F908_TRICW</name>
<evidence type="ECO:0008006" key="3">
    <source>
        <dbReference type="Google" id="ProtNLM"/>
    </source>
</evidence>